<protein>
    <recommendedName>
        <fullName evidence="2">DNA-binding phage zinc finger domain-containing protein</fullName>
    </recommendedName>
</protein>
<accession>A0ABY8XZA2</accession>
<dbReference type="Proteomes" id="UP001227101">
    <property type="component" value="Chromosome"/>
</dbReference>
<name>A0ABY8XZA2_9PSEU</name>
<evidence type="ECO:0000313" key="3">
    <source>
        <dbReference type="EMBL" id="WIV60732.1"/>
    </source>
</evidence>
<feature type="domain" description="DNA-binding phage zinc finger" evidence="2">
    <location>
        <begin position="34"/>
        <end position="80"/>
    </location>
</feature>
<evidence type="ECO:0000313" key="4">
    <source>
        <dbReference type="Proteomes" id="UP001227101"/>
    </source>
</evidence>
<proteinExistence type="predicted"/>
<dbReference type="Pfam" id="PF24623">
    <property type="entry name" value="Phage_zn_bind_8"/>
    <property type="match status" value="1"/>
</dbReference>
<feature type="region of interest" description="Disordered" evidence="1">
    <location>
        <begin position="56"/>
        <end position="154"/>
    </location>
</feature>
<feature type="compositionally biased region" description="Low complexity" evidence="1">
    <location>
        <begin position="73"/>
        <end position="91"/>
    </location>
</feature>
<gene>
    <name evidence="3" type="ORF">QP939_20015</name>
</gene>
<organism evidence="3 4">
    <name type="scientific">Amycolatopsis nalaikhensis</name>
    <dbReference type="NCBI Taxonomy" id="715472"/>
    <lineage>
        <taxon>Bacteria</taxon>
        <taxon>Bacillati</taxon>
        <taxon>Actinomycetota</taxon>
        <taxon>Actinomycetes</taxon>
        <taxon>Pseudonocardiales</taxon>
        <taxon>Pseudonocardiaceae</taxon>
        <taxon>Amycolatopsis</taxon>
    </lineage>
</organism>
<dbReference type="InterPro" id="IPR056911">
    <property type="entry name" value="Phage_Znf_bind_put"/>
</dbReference>
<evidence type="ECO:0000259" key="2">
    <source>
        <dbReference type="Pfam" id="PF24623"/>
    </source>
</evidence>
<feature type="region of interest" description="Disordered" evidence="1">
    <location>
        <begin position="1"/>
        <end position="36"/>
    </location>
</feature>
<dbReference type="RefSeq" id="WP_285458341.1">
    <property type="nucleotide sequence ID" value="NZ_CP127173.1"/>
</dbReference>
<keyword evidence="4" id="KW-1185">Reference proteome</keyword>
<dbReference type="EMBL" id="CP127173">
    <property type="protein sequence ID" value="WIV60732.1"/>
    <property type="molecule type" value="Genomic_DNA"/>
</dbReference>
<sequence>MYNATMVRSRGRRRFKGLVGTPMGGPGNRRRSPAAQRNDLACPDCFSVPGQPCRTITSAPGASVLKLGKVQPTMHTSRASSTTATSKKPMSAKPPPRRPPKTVEPVDISKIDPDRAAFVPRNQRPNAELGRTDRLGQDALPRGQRRDTTPRNFY</sequence>
<reference evidence="3 4" key="1">
    <citation type="submission" date="2023-06" db="EMBL/GenBank/DDBJ databases">
        <authorList>
            <person name="Oyuntsetseg B."/>
            <person name="Kim S.B."/>
        </authorList>
    </citation>
    <scope>NUCLEOTIDE SEQUENCE [LARGE SCALE GENOMIC DNA]</scope>
    <source>
        <strain evidence="3 4">2-2</strain>
    </source>
</reference>
<evidence type="ECO:0000256" key="1">
    <source>
        <dbReference type="SAM" id="MobiDB-lite"/>
    </source>
</evidence>
<feature type="compositionally biased region" description="Basic and acidic residues" evidence="1">
    <location>
        <begin position="144"/>
        <end position="154"/>
    </location>
</feature>